<evidence type="ECO:0000313" key="1">
    <source>
        <dbReference type="EMBL" id="KAI7735473.1"/>
    </source>
</evidence>
<evidence type="ECO:0000313" key="2">
    <source>
        <dbReference type="Proteomes" id="UP001206925"/>
    </source>
</evidence>
<name>A0AAD5C6L5_AMBAR</name>
<organism evidence="1 2">
    <name type="scientific">Ambrosia artemisiifolia</name>
    <name type="common">Common ragweed</name>
    <dbReference type="NCBI Taxonomy" id="4212"/>
    <lineage>
        <taxon>Eukaryota</taxon>
        <taxon>Viridiplantae</taxon>
        <taxon>Streptophyta</taxon>
        <taxon>Embryophyta</taxon>
        <taxon>Tracheophyta</taxon>
        <taxon>Spermatophyta</taxon>
        <taxon>Magnoliopsida</taxon>
        <taxon>eudicotyledons</taxon>
        <taxon>Gunneridae</taxon>
        <taxon>Pentapetalae</taxon>
        <taxon>asterids</taxon>
        <taxon>campanulids</taxon>
        <taxon>Asterales</taxon>
        <taxon>Asteraceae</taxon>
        <taxon>Asteroideae</taxon>
        <taxon>Heliantheae alliance</taxon>
        <taxon>Heliantheae</taxon>
        <taxon>Ambrosia</taxon>
    </lineage>
</organism>
<proteinExistence type="predicted"/>
<gene>
    <name evidence="1" type="ORF">M8C21_017831</name>
</gene>
<keyword evidence="2" id="KW-1185">Reference proteome</keyword>
<accession>A0AAD5C6L5</accession>
<sequence length="133" mass="14907">MVVAICLGVDPRSSSLGKMVCDLDLSDLCSVVEVMQALQNQIHCAAVGYICREAMMKSLAIDWFEHRDFRFATYDRHAAFGFVCYSLGMQPWRTYLVDLYLDLLDLVCEGTDVVSICAFVGTSTMIDHFDDAD</sequence>
<comment type="caution">
    <text evidence="1">The sequence shown here is derived from an EMBL/GenBank/DDBJ whole genome shotgun (WGS) entry which is preliminary data.</text>
</comment>
<feature type="non-terminal residue" evidence="1">
    <location>
        <position position="1"/>
    </location>
</feature>
<dbReference type="Proteomes" id="UP001206925">
    <property type="component" value="Unassembled WGS sequence"/>
</dbReference>
<dbReference type="AlphaFoldDB" id="A0AAD5C6L5"/>
<reference evidence="1" key="1">
    <citation type="submission" date="2022-06" db="EMBL/GenBank/DDBJ databases">
        <title>Uncovering the hologenomic basis of an extraordinary plant invasion.</title>
        <authorList>
            <person name="Bieker V.C."/>
            <person name="Martin M.D."/>
            <person name="Gilbert T."/>
            <person name="Hodgins K."/>
            <person name="Battlay P."/>
            <person name="Petersen B."/>
            <person name="Wilson J."/>
        </authorList>
    </citation>
    <scope>NUCLEOTIDE SEQUENCE</scope>
    <source>
        <strain evidence="1">AA19_3_7</strain>
        <tissue evidence="1">Leaf</tissue>
    </source>
</reference>
<dbReference type="EMBL" id="JAMZMK010009476">
    <property type="protein sequence ID" value="KAI7735473.1"/>
    <property type="molecule type" value="Genomic_DNA"/>
</dbReference>
<protein>
    <submittedName>
        <fullName evidence="1">Uncharacterized protein</fullName>
    </submittedName>
</protein>